<comment type="caution">
    <text evidence="1">The sequence shown here is derived from an EMBL/GenBank/DDBJ whole genome shotgun (WGS) entry which is preliminary data.</text>
</comment>
<reference evidence="1" key="1">
    <citation type="journal article" date="2015" name="Nature">
        <title>Complex archaea that bridge the gap between prokaryotes and eukaryotes.</title>
        <authorList>
            <person name="Spang A."/>
            <person name="Saw J.H."/>
            <person name="Jorgensen S.L."/>
            <person name="Zaremba-Niedzwiedzka K."/>
            <person name="Martijn J."/>
            <person name="Lind A.E."/>
            <person name="van Eijk R."/>
            <person name="Schleper C."/>
            <person name="Guy L."/>
            <person name="Ettema T.J."/>
        </authorList>
    </citation>
    <scope>NUCLEOTIDE SEQUENCE</scope>
</reference>
<organism evidence="1">
    <name type="scientific">marine sediment metagenome</name>
    <dbReference type="NCBI Taxonomy" id="412755"/>
    <lineage>
        <taxon>unclassified sequences</taxon>
        <taxon>metagenomes</taxon>
        <taxon>ecological metagenomes</taxon>
    </lineage>
</organism>
<dbReference type="EMBL" id="LAZR01017072">
    <property type="protein sequence ID" value="KKM01896.1"/>
    <property type="molecule type" value="Genomic_DNA"/>
</dbReference>
<protein>
    <submittedName>
        <fullName evidence="1">Uncharacterized protein</fullName>
    </submittedName>
</protein>
<sequence length="53" mass="5970">MSPEPGLIKVHGLDAQHTVEGVTFQNVIRYGQRLTKDAPDVQINDFTKDITFK</sequence>
<evidence type="ECO:0000313" key="1">
    <source>
        <dbReference type="EMBL" id="KKM01896.1"/>
    </source>
</evidence>
<dbReference type="AlphaFoldDB" id="A0A0F9J7R1"/>
<accession>A0A0F9J7R1</accession>
<name>A0A0F9J7R1_9ZZZZ</name>
<proteinExistence type="predicted"/>
<gene>
    <name evidence="1" type="ORF">LCGC14_1789850</name>
</gene>